<dbReference type="PANTHER" id="PTHR45749">
    <property type="match status" value="1"/>
</dbReference>
<proteinExistence type="predicted"/>
<sequence length="171" mass="19633">MSLVVRIVELVPKPDIKVYFLGFMNVVEMIGLNLSNVVLEKLRELGISFEDCRGQAYDNGANMKGKRQGVQARLLQLNSRAVFVHGAAHTMNLWWDILLKHFKLTLKSWSDVRWESRLQSVIAVRSQFKEVREALLEARQAVTEPCCKVRGLRPGRRAWLIQISDLHYCLG</sequence>
<dbReference type="PANTHER" id="PTHR45749:SF35">
    <property type="entry name" value="AC-LIKE TRANSPOSASE-RELATED"/>
    <property type="match status" value="1"/>
</dbReference>
<gene>
    <name evidence="1" type="primary">ZMYM1_76</name>
    <name evidence="1" type="ORF">N1851_021952</name>
</gene>
<reference evidence="1" key="1">
    <citation type="journal article" date="2023" name="Front. Mar. Sci.">
        <title>A new Merluccius polli reference genome to investigate the effects of global change in West African waters.</title>
        <authorList>
            <person name="Mateo J.L."/>
            <person name="Blanco-Fernandez C."/>
            <person name="Garcia-Vazquez E."/>
            <person name="Machado-Schiaffino G."/>
        </authorList>
    </citation>
    <scope>NUCLEOTIDE SEQUENCE</scope>
    <source>
        <strain evidence="1">C29</strain>
        <tissue evidence="1">Fin</tissue>
    </source>
</reference>
<dbReference type="Proteomes" id="UP001174136">
    <property type="component" value="Unassembled WGS sequence"/>
</dbReference>
<accession>A0AA47MIT3</accession>
<evidence type="ECO:0000313" key="2">
    <source>
        <dbReference type="Proteomes" id="UP001174136"/>
    </source>
</evidence>
<protein>
    <submittedName>
        <fullName evidence="1">Zinc finger MYM-type protein 1</fullName>
    </submittedName>
</protein>
<dbReference type="EMBL" id="JAOPHQ010003987">
    <property type="protein sequence ID" value="KAK0141044.1"/>
    <property type="molecule type" value="Genomic_DNA"/>
</dbReference>
<name>A0AA47MIT3_MERPO</name>
<organism evidence="1 2">
    <name type="scientific">Merluccius polli</name>
    <name type="common">Benguela hake</name>
    <name type="synonym">Merluccius cadenati</name>
    <dbReference type="NCBI Taxonomy" id="89951"/>
    <lineage>
        <taxon>Eukaryota</taxon>
        <taxon>Metazoa</taxon>
        <taxon>Chordata</taxon>
        <taxon>Craniata</taxon>
        <taxon>Vertebrata</taxon>
        <taxon>Euteleostomi</taxon>
        <taxon>Actinopterygii</taxon>
        <taxon>Neopterygii</taxon>
        <taxon>Teleostei</taxon>
        <taxon>Neoteleostei</taxon>
        <taxon>Acanthomorphata</taxon>
        <taxon>Zeiogadaria</taxon>
        <taxon>Gadariae</taxon>
        <taxon>Gadiformes</taxon>
        <taxon>Gadoidei</taxon>
        <taxon>Merlucciidae</taxon>
        <taxon>Merluccius</taxon>
    </lineage>
</organism>
<keyword evidence="2" id="KW-1185">Reference proteome</keyword>
<evidence type="ECO:0000313" key="1">
    <source>
        <dbReference type="EMBL" id="KAK0141044.1"/>
    </source>
</evidence>
<dbReference type="AlphaFoldDB" id="A0AA47MIT3"/>
<comment type="caution">
    <text evidence="1">The sequence shown here is derived from an EMBL/GenBank/DDBJ whole genome shotgun (WGS) entry which is preliminary data.</text>
</comment>